<dbReference type="InterPro" id="IPR050272">
    <property type="entry name" value="Isochorismatase-like_hydrls"/>
</dbReference>
<dbReference type="InterPro" id="IPR036380">
    <property type="entry name" value="Isochorismatase-like_sf"/>
</dbReference>
<evidence type="ECO:0000259" key="4">
    <source>
        <dbReference type="Pfam" id="PF01425"/>
    </source>
</evidence>
<feature type="domain" description="Amidase" evidence="4">
    <location>
        <begin position="270"/>
        <end position="698"/>
    </location>
</feature>
<dbReference type="InterPro" id="IPR000868">
    <property type="entry name" value="Isochorismatase-like_dom"/>
</dbReference>
<dbReference type="SUPFAM" id="SSF75304">
    <property type="entry name" value="Amidase signature (AS) enzymes"/>
    <property type="match status" value="1"/>
</dbReference>
<dbReference type="Gene3D" id="3.90.1300.10">
    <property type="entry name" value="Amidase signature (AS) domain"/>
    <property type="match status" value="1"/>
</dbReference>
<keyword evidence="2" id="KW-0378">Hydrolase</keyword>
<comment type="similarity">
    <text evidence="1">Belongs to the isochorismatase family.</text>
</comment>
<dbReference type="Gene3D" id="1.20.58.1700">
    <property type="match status" value="1"/>
</dbReference>
<dbReference type="SUPFAM" id="SSF52499">
    <property type="entry name" value="Isochorismatase-like hydrolases"/>
    <property type="match status" value="1"/>
</dbReference>
<reference evidence="6" key="1">
    <citation type="submission" date="2018-05" db="EMBL/GenBank/DDBJ databases">
        <title>Draft genome sequence of Stemphylium lycopersici strain CIDEFI 213.</title>
        <authorList>
            <person name="Medina R."/>
            <person name="Franco M.E.E."/>
            <person name="Lucentini C.G."/>
            <person name="Saparrat M.C.N."/>
            <person name="Balatti P.A."/>
        </authorList>
    </citation>
    <scope>NUCLEOTIDE SEQUENCE [LARGE SCALE GENOMIC DNA]</scope>
    <source>
        <strain evidence="6">CIDEFI 213</strain>
    </source>
</reference>
<dbReference type="InterPro" id="IPR023631">
    <property type="entry name" value="Amidase_dom"/>
</dbReference>
<sequence length="736" mass="79305">MASFDAKPYAFSFPLDHTALLIIDMQRDFLLAQGFGEIQGGNLKAVQASIAPTKRLLEACRGAGMTIVHTREGHKPDLSDCPSSKLIRQEAAPGNTQHKLVIGDKGELGRLLTRGEYGHDIIDELKPIPGEVVIDKPGKGSFWNTTILHQLKARAITHLIVSGVTTECCFATTIREANDRGFECCGIEEATSGYNDACFKKSTLDMIHWSQGLFGFIGSLQPLLEALAPFATKQNASASTPPQTPPAFDGDLTIAALKKAYKNGLSPVTVVEAVYDKIEAYMKVDPAIWIYLQPRETALEAARQLVIKHSDRNALPPLFGVPFSVKDSIDIAGLPTTTACPPLAHVPSTSAVVYDKIMAEGALFIGKTNLDQLATGLVGCRTPYGIPHSVYHKDYISGGSSSGSTVSVGANLVSFSLATDTAGSGRVPAGFNGIVGFKPTRGTISFRGITPACLSLDCIALSTKNIPDARSLWNILEGYDSLDPYAKPEMTFERHINSIGAQSRSFKFGIPPPEALAICSTPARRMFNETVSRLQKMGGVLTPIDWSPFQKAGQLLYDGTFVSERLASLPDDFLEKNRSALHPVTAQLMDAVVNRKSSAVDAYRDLQAKALYTRQAEQVFAYSASGVDVVMVPTTPTHWKIDEVLADPIKKNSILGEFTHCGNVLDLCGVAVPAGTYPVAELSGKEKDEGVLPFSVTFLSGSRLDAEMLEIARRFEESMSPAHDRIILKPITGSGA</sequence>
<gene>
    <name evidence="5" type="ORF">DDE83_002133</name>
</gene>
<comment type="caution">
    <text evidence="5">The sequence shown here is derived from an EMBL/GenBank/DDBJ whole genome shotgun (WGS) entry which is preliminary data.</text>
</comment>
<dbReference type="Pfam" id="PF00857">
    <property type="entry name" value="Isochorismatase"/>
    <property type="match status" value="1"/>
</dbReference>
<dbReference type="GO" id="GO:0016787">
    <property type="term" value="F:hydrolase activity"/>
    <property type="evidence" value="ECO:0007669"/>
    <property type="project" value="UniProtKB-KW"/>
</dbReference>
<organism evidence="5 6">
    <name type="scientific">Stemphylium lycopersici</name>
    <name type="common">Tomato gray leaf spot disease fungus</name>
    <name type="synonym">Thyrospora lycopersici</name>
    <dbReference type="NCBI Taxonomy" id="183478"/>
    <lineage>
        <taxon>Eukaryota</taxon>
        <taxon>Fungi</taxon>
        <taxon>Dikarya</taxon>
        <taxon>Ascomycota</taxon>
        <taxon>Pezizomycotina</taxon>
        <taxon>Dothideomycetes</taxon>
        <taxon>Pleosporomycetidae</taxon>
        <taxon>Pleosporales</taxon>
        <taxon>Pleosporineae</taxon>
        <taxon>Pleosporaceae</taxon>
        <taxon>Stemphylium</taxon>
    </lineage>
</organism>
<evidence type="ECO:0000313" key="6">
    <source>
        <dbReference type="Proteomes" id="UP000249619"/>
    </source>
</evidence>
<accession>A0A364NB68</accession>
<dbReference type="InterPro" id="IPR036928">
    <property type="entry name" value="AS_sf"/>
</dbReference>
<dbReference type="PANTHER" id="PTHR43540">
    <property type="entry name" value="PEROXYUREIDOACRYLATE/UREIDOACRYLATE AMIDOHYDROLASE-RELATED"/>
    <property type="match status" value="1"/>
</dbReference>
<evidence type="ECO:0000256" key="1">
    <source>
        <dbReference type="ARBA" id="ARBA00006336"/>
    </source>
</evidence>
<dbReference type="Pfam" id="PF01425">
    <property type="entry name" value="Amidase"/>
    <property type="match status" value="1"/>
</dbReference>
<dbReference type="Proteomes" id="UP000249619">
    <property type="component" value="Unassembled WGS sequence"/>
</dbReference>
<name>A0A364NB68_STELY</name>
<keyword evidence="6" id="KW-1185">Reference proteome</keyword>
<dbReference type="EMBL" id="QGDH01000021">
    <property type="protein sequence ID" value="RAR14559.1"/>
    <property type="molecule type" value="Genomic_DNA"/>
</dbReference>
<dbReference type="Gene3D" id="3.40.50.850">
    <property type="entry name" value="Isochorismatase-like"/>
    <property type="match status" value="1"/>
</dbReference>
<dbReference type="AlphaFoldDB" id="A0A364NB68"/>
<dbReference type="PANTHER" id="PTHR43540:SF9">
    <property type="entry name" value="FAMILY HYDROLASE, PUTATIVE (AFU_ORTHOLOGUE AFUA_2G08700)-RELATED"/>
    <property type="match status" value="1"/>
</dbReference>
<protein>
    <submittedName>
        <fullName evidence="5">Amidase signature enzyme</fullName>
    </submittedName>
</protein>
<feature type="domain" description="Isochorismatase-like" evidence="3">
    <location>
        <begin position="18"/>
        <end position="198"/>
    </location>
</feature>
<evidence type="ECO:0000313" key="5">
    <source>
        <dbReference type="EMBL" id="RAR14559.1"/>
    </source>
</evidence>
<proteinExistence type="inferred from homology"/>
<evidence type="ECO:0000256" key="2">
    <source>
        <dbReference type="ARBA" id="ARBA00022801"/>
    </source>
</evidence>
<dbReference type="CDD" id="cd00431">
    <property type="entry name" value="cysteine_hydrolases"/>
    <property type="match status" value="1"/>
</dbReference>
<dbReference type="STRING" id="183478.A0A364NB68"/>
<evidence type="ECO:0000259" key="3">
    <source>
        <dbReference type="Pfam" id="PF00857"/>
    </source>
</evidence>